<evidence type="ECO:0000256" key="1">
    <source>
        <dbReference type="SAM" id="MobiDB-lite"/>
    </source>
</evidence>
<proteinExistence type="predicted"/>
<organism evidence="2 3">
    <name type="scientific">Tropilaelaps mercedesae</name>
    <dbReference type="NCBI Taxonomy" id="418985"/>
    <lineage>
        <taxon>Eukaryota</taxon>
        <taxon>Metazoa</taxon>
        <taxon>Ecdysozoa</taxon>
        <taxon>Arthropoda</taxon>
        <taxon>Chelicerata</taxon>
        <taxon>Arachnida</taxon>
        <taxon>Acari</taxon>
        <taxon>Parasitiformes</taxon>
        <taxon>Mesostigmata</taxon>
        <taxon>Gamasina</taxon>
        <taxon>Dermanyssoidea</taxon>
        <taxon>Laelapidae</taxon>
        <taxon>Tropilaelaps</taxon>
    </lineage>
</organism>
<evidence type="ECO:0000313" key="3">
    <source>
        <dbReference type="Proteomes" id="UP000192247"/>
    </source>
</evidence>
<accession>A0A1V9X8M2</accession>
<dbReference type="OrthoDB" id="427950at2759"/>
<protein>
    <submittedName>
        <fullName evidence="2">Sarcoplasmic calcium-binding proteins I</fullName>
    </submittedName>
</protein>
<dbReference type="Proteomes" id="UP000192247">
    <property type="component" value="Unassembled WGS sequence"/>
</dbReference>
<dbReference type="Gene3D" id="1.10.238.10">
    <property type="entry name" value="EF-hand"/>
    <property type="match status" value="1"/>
</dbReference>
<name>A0A1V9X8M2_9ACAR</name>
<dbReference type="AlphaFoldDB" id="A0A1V9X8M2"/>
<feature type="region of interest" description="Disordered" evidence="1">
    <location>
        <begin position="1"/>
        <end position="27"/>
    </location>
</feature>
<reference evidence="2 3" key="1">
    <citation type="journal article" date="2017" name="Gigascience">
        <title>Draft genome of the honey bee ectoparasitic mite, Tropilaelaps mercedesae, is shaped by the parasitic life history.</title>
        <authorList>
            <person name="Dong X."/>
            <person name="Armstrong S.D."/>
            <person name="Xia D."/>
            <person name="Makepeace B.L."/>
            <person name="Darby A.C."/>
            <person name="Kadowaki T."/>
        </authorList>
    </citation>
    <scope>NUCLEOTIDE SEQUENCE [LARGE SCALE GENOMIC DNA]</scope>
    <source>
        <strain evidence="2">Wuxi-XJTLU</strain>
    </source>
</reference>
<sequence>MAFVVNKTDQDGRARPQVAGPKKNQNKDGILSWDDFNTLAEYYTKVQRKGKLEKDVYERWKSILEKWWNELTMHADYNKVSGQGAKKDRQKKKNRIPTHGSGQPRSLRISCGGLSPGKLGIHQLLEPLQDLDGCSVDCTKYCAKYWEGGGDSEEIDTVRSKARCLRVGVSKTTFFLTSVSPNSKRFPPVPEVPITADSEVR</sequence>
<evidence type="ECO:0000313" key="2">
    <source>
        <dbReference type="EMBL" id="OQR69880.1"/>
    </source>
</evidence>
<keyword evidence="3" id="KW-1185">Reference proteome</keyword>
<comment type="caution">
    <text evidence="2">The sequence shown here is derived from an EMBL/GenBank/DDBJ whole genome shotgun (WGS) entry which is preliminary data.</text>
</comment>
<dbReference type="EMBL" id="MNPL01019501">
    <property type="protein sequence ID" value="OQR69880.1"/>
    <property type="molecule type" value="Genomic_DNA"/>
</dbReference>
<feature type="region of interest" description="Disordered" evidence="1">
    <location>
        <begin position="79"/>
        <end position="109"/>
    </location>
</feature>
<dbReference type="InParanoid" id="A0A1V9X8M2"/>
<gene>
    <name evidence="2" type="ORF">BIW11_04269</name>
</gene>